<dbReference type="PROSITE" id="PS00178">
    <property type="entry name" value="AA_TRNA_LIGASE_I"/>
    <property type="match status" value="1"/>
</dbReference>
<dbReference type="NCBIfam" id="TIGR00399">
    <property type="entry name" value="metG_C_term"/>
    <property type="match status" value="1"/>
</dbReference>
<dbReference type="SUPFAM" id="SSF50249">
    <property type="entry name" value="Nucleic acid-binding proteins"/>
    <property type="match status" value="1"/>
</dbReference>
<comment type="subunit">
    <text evidence="4 16">Homodimer.</text>
</comment>
<dbReference type="EC" id="6.1.1.10" evidence="16"/>
<name>A0ABN1IBC3_9GAMM</name>
<comment type="subcellular location">
    <subcellularLocation>
        <location evidence="2 16">Cytoplasm</location>
    </subcellularLocation>
</comment>
<gene>
    <name evidence="16 19" type="primary">metG</name>
    <name evidence="19" type="ORF">GCM10009105_01310</name>
</gene>
<feature type="short sequence motif" description="'HIGH' region" evidence="16">
    <location>
        <begin position="15"/>
        <end position="25"/>
    </location>
</feature>
<dbReference type="SUPFAM" id="SSF47323">
    <property type="entry name" value="Anticodon-binding domain of a subclass of class I aminoacyl-tRNA synthetases"/>
    <property type="match status" value="1"/>
</dbReference>
<keyword evidence="9 16" id="KW-0547">Nucleotide-binding</keyword>
<dbReference type="SUPFAM" id="SSF57770">
    <property type="entry name" value="Methionyl-tRNA synthetase (MetRS), Zn-domain"/>
    <property type="match status" value="1"/>
</dbReference>
<dbReference type="InterPro" id="IPR002547">
    <property type="entry name" value="tRNA-bd_dom"/>
</dbReference>
<evidence type="ECO:0000256" key="12">
    <source>
        <dbReference type="ARBA" id="ARBA00022884"/>
    </source>
</evidence>
<feature type="binding site" evidence="16">
    <location>
        <position position="149"/>
    </location>
    <ligand>
        <name>Zn(2+)</name>
        <dbReference type="ChEBI" id="CHEBI:29105"/>
    </ligand>
</feature>
<dbReference type="NCBIfam" id="NF001100">
    <property type="entry name" value="PRK00133.1"/>
    <property type="match status" value="1"/>
</dbReference>
<keyword evidence="20" id="KW-1185">Reference proteome</keyword>
<evidence type="ECO:0000256" key="17">
    <source>
        <dbReference type="SAM" id="MobiDB-lite"/>
    </source>
</evidence>
<sequence length="717" mass="78404">MNAPKRNILVSNALPYANGLIHLGHMLENIQADIWVRAMRMAGHEVHFVCADDAHGTSIMLRAEREGITPQALIARVWDEHTRDLRGFGVEHDHYSTTDSEANRELTGRIWNALKAGGHTESRPVKQLYDPVKEMFLPDRFIKGECPNCHSKDQYGDACEVCGKTYNPTDLIHPYSVVSGATPIEKESLHFFVKLADFETMLKGWLAERRDAGGLQGEVVNKLQEWFTDGLRSWDVSRDAPYFGFEIPGEPGKFFYVWVDAPVGYLAAFKELCESGRKPGLTSADFERFTQSGANDTEMVHFIGKDIVYFHTLFWPAMLHGAGLRTPTAVHVHGFLTVDGAKMSKSRGTFVNASTYLDQLDPDWLRYYFATLLGPTLADVDLDLKTFEERVNSHLVGKWVNLASRCAGFVHKFFHGTLAGALSAGERAQYDTAATRLSACAALYEARDYAAATRLIVEVADEANAYVAEKAPWLLAKDETKRDELHVVCTLALNYFRLLSIWLSPVVPAIAGRARDFLGEGWTRFDAASTPALGARLNAFTPLTTRIDPKKIEAMIEASKESLKPASDAPTSSAGAASAETSAGNGTDAKGIAAEAAPAKATESPIAPTVSIDDFAKLDLRIGKVLACDFVDGSDKLLRFELDAGDLGKRQIFSGIRAAYGEPEKLVGRSVVFIANLAPRKMRFGVSEGMVLSAGSGGADLFLLDVESGAQPGMPVK</sequence>
<dbReference type="InterPro" id="IPR001412">
    <property type="entry name" value="aa-tRNA-synth_I_CS"/>
</dbReference>
<dbReference type="Gene3D" id="2.20.28.20">
    <property type="entry name" value="Methionyl-tRNA synthetase, Zn-domain"/>
    <property type="match status" value="1"/>
</dbReference>
<dbReference type="SUPFAM" id="SSF52374">
    <property type="entry name" value="Nucleotidylyl transferase"/>
    <property type="match status" value="1"/>
</dbReference>
<organism evidence="19 20">
    <name type="scientific">Dokdonella soli</name>
    <dbReference type="NCBI Taxonomy" id="529810"/>
    <lineage>
        <taxon>Bacteria</taxon>
        <taxon>Pseudomonadati</taxon>
        <taxon>Pseudomonadota</taxon>
        <taxon>Gammaproteobacteria</taxon>
        <taxon>Lysobacterales</taxon>
        <taxon>Rhodanobacteraceae</taxon>
        <taxon>Dokdonella</taxon>
    </lineage>
</organism>
<comment type="function">
    <text evidence="1 16">Is required not only for elongation of protein synthesis but also for the initiation of all mRNA translation through initiator tRNA(fMet) aminoacylation.</text>
</comment>
<proteinExistence type="inferred from homology"/>
<dbReference type="NCBIfam" id="TIGR00398">
    <property type="entry name" value="metG"/>
    <property type="match status" value="1"/>
</dbReference>
<keyword evidence="10 16" id="KW-0862">Zinc</keyword>
<dbReference type="Proteomes" id="UP001501523">
    <property type="component" value="Unassembled WGS sequence"/>
</dbReference>
<keyword evidence="5 16" id="KW-0963">Cytoplasm</keyword>
<evidence type="ECO:0000313" key="20">
    <source>
        <dbReference type="Proteomes" id="UP001501523"/>
    </source>
</evidence>
<evidence type="ECO:0000256" key="16">
    <source>
        <dbReference type="HAMAP-Rule" id="MF_00098"/>
    </source>
</evidence>
<evidence type="ECO:0000256" key="14">
    <source>
        <dbReference type="ARBA" id="ARBA00023146"/>
    </source>
</evidence>
<evidence type="ECO:0000256" key="15">
    <source>
        <dbReference type="ARBA" id="ARBA00047364"/>
    </source>
</evidence>
<dbReference type="Gene3D" id="3.40.50.620">
    <property type="entry name" value="HUPs"/>
    <property type="match status" value="1"/>
</dbReference>
<dbReference type="CDD" id="cd07957">
    <property type="entry name" value="Anticodon_Ia_Met"/>
    <property type="match status" value="1"/>
</dbReference>
<keyword evidence="14 16" id="KW-0030">Aminoacyl-tRNA synthetase</keyword>
<comment type="caution">
    <text evidence="19">The sequence shown here is derived from an EMBL/GenBank/DDBJ whole genome shotgun (WGS) entry which is preliminary data.</text>
</comment>
<dbReference type="InterPro" id="IPR041872">
    <property type="entry name" value="Anticodon_Met"/>
</dbReference>
<dbReference type="GO" id="GO:0016874">
    <property type="term" value="F:ligase activity"/>
    <property type="evidence" value="ECO:0007669"/>
    <property type="project" value="UniProtKB-KW"/>
</dbReference>
<keyword evidence="11 16" id="KW-0067">ATP-binding</keyword>
<dbReference type="Pfam" id="PF01588">
    <property type="entry name" value="tRNA_bind"/>
    <property type="match status" value="1"/>
</dbReference>
<accession>A0ABN1IBC3</accession>
<comment type="catalytic activity">
    <reaction evidence="15 16">
        <text>tRNA(Met) + L-methionine + ATP = L-methionyl-tRNA(Met) + AMP + diphosphate</text>
        <dbReference type="Rhea" id="RHEA:13481"/>
        <dbReference type="Rhea" id="RHEA-COMP:9667"/>
        <dbReference type="Rhea" id="RHEA-COMP:9698"/>
        <dbReference type="ChEBI" id="CHEBI:30616"/>
        <dbReference type="ChEBI" id="CHEBI:33019"/>
        <dbReference type="ChEBI" id="CHEBI:57844"/>
        <dbReference type="ChEBI" id="CHEBI:78442"/>
        <dbReference type="ChEBI" id="CHEBI:78530"/>
        <dbReference type="ChEBI" id="CHEBI:456215"/>
        <dbReference type="EC" id="6.1.1.10"/>
    </reaction>
</comment>
<evidence type="ECO:0000256" key="3">
    <source>
        <dbReference type="ARBA" id="ARBA00008258"/>
    </source>
</evidence>
<comment type="cofactor">
    <cofactor evidence="16">
        <name>Zn(2+)</name>
        <dbReference type="ChEBI" id="CHEBI:29105"/>
    </cofactor>
    <text evidence="16">Binds 1 zinc ion per subunit.</text>
</comment>
<evidence type="ECO:0000256" key="4">
    <source>
        <dbReference type="ARBA" id="ARBA00011738"/>
    </source>
</evidence>
<dbReference type="InterPro" id="IPR014729">
    <property type="entry name" value="Rossmann-like_a/b/a_fold"/>
</dbReference>
<feature type="compositionally biased region" description="Low complexity" evidence="17">
    <location>
        <begin position="566"/>
        <end position="588"/>
    </location>
</feature>
<reference evidence="19 20" key="1">
    <citation type="journal article" date="2019" name="Int. J. Syst. Evol. Microbiol.">
        <title>The Global Catalogue of Microorganisms (GCM) 10K type strain sequencing project: providing services to taxonomists for standard genome sequencing and annotation.</title>
        <authorList>
            <consortium name="The Broad Institute Genomics Platform"/>
            <consortium name="The Broad Institute Genome Sequencing Center for Infectious Disease"/>
            <person name="Wu L."/>
            <person name="Ma J."/>
        </authorList>
    </citation>
    <scope>NUCLEOTIDE SEQUENCE [LARGE SCALE GENOMIC DNA]</scope>
    <source>
        <strain evidence="19 20">JCM 15421</strain>
    </source>
</reference>
<dbReference type="Gene3D" id="1.10.730.10">
    <property type="entry name" value="Isoleucyl-tRNA Synthetase, Domain 1"/>
    <property type="match status" value="1"/>
</dbReference>
<dbReference type="PANTHER" id="PTHR45765:SF1">
    <property type="entry name" value="METHIONINE--TRNA LIGASE, CYTOPLASMIC"/>
    <property type="match status" value="1"/>
</dbReference>
<evidence type="ECO:0000256" key="1">
    <source>
        <dbReference type="ARBA" id="ARBA00003314"/>
    </source>
</evidence>
<keyword evidence="13 16" id="KW-0648">Protein biosynthesis</keyword>
<dbReference type="Pfam" id="PF19303">
    <property type="entry name" value="Anticodon_3"/>
    <property type="match status" value="1"/>
</dbReference>
<evidence type="ECO:0000256" key="8">
    <source>
        <dbReference type="ARBA" id="ARBA00022723"/>
    </source>
</evidence>
<dbReference type="InterPro" id="IPR023458">
    <property type="entry name" value="Met-tRNA_ligase_1"/>
</dbReference>
<feature type="region of interest" description="Disordered" evidence="17">
    <location>
        <begin position="562"/>
        <end position="588"/>
    </location>
</feature>
<dbReference type="Gene3D" id="2.40.50.140">
    <property type="entry name" value="Nucleic acid-binding proteins"/>
    <property type="match status" value="1"/>
</dbReference>
<evidence type="ECO:0000256" key="10">
    <source>
        <dbReference type="ARBA" id="ARBA00022833"/>
    </source>
</evidence>
<evidence type="ECO:0000256" key="2">
    <source>
        <dbReference type="ARBA" id="ARBA00004496"/>
    </source>
</evidence>
<evidence type="ECO:0000256" key="11">
    <source>
        <dbReference type="ARBA" id="ARBA00022840"/>
    </source>
</evidence>
<evidence type="ECO:0000256" key="9">
    <source>
        <dbReference type="ARBA" id="ARBA00022741"/>
    </source>
</evidence>
<dbReference type="InterPro" id="IPR009080">
    <property type="entry name" value="tRNAsynth_Ia_anticodon-bd"/>
</dbReference>
<dbReference type="CDD" id="cd00814">
    <property type="entry name" value="MetRS_core"/>
    <property type="match status" value="1"/>
</dbReference>
<evidence type="ECO:0000259" key="18">
    <source>
        <dbReference type="PROSITE" id="PS50886"/>
    </source>
</evidence>
<protein>
    <recommendedName>
        <fullName evidence="16">Methionine--tRNA ligase</fullName>
        <ecNumber evidence="16">6.1.1.10</ecNumber>
    </recommendedName>
    <alternativeName>
        <fullName evidence="16">Methionyl-tRNA synthetase</fullName>
        <shortName evidence="16">MetRS</shortName>
    </alternativeName>
</protein>
<evidence type="ECO:0000256" key="5">
    <source>
        <dbReference type="ARBA" id="ARBA00022490"/>
    </source>
</evidence>
<dbReference type="InterPro" id="IPR029038">
    <property type="entry name" value="MetRS_Zn"/>
</dbReference>
<dbReference type="InterPro" id="IPR014758">
    <property type="entry name" value="Met-tRNA_synth"/>
</dbReference>
<feature type="binding site" evidence="16">
    <location>
        <position position="146"/>
    </location>
    <ligand>
        <name>Zn(2+)</name>
        <dbReference type="ChEBI" id="CHEBI:29105"/>
    </ligand>
</feature>
<dbReference type="Pfam" id="PF09334">
    <property type="entry name" value="tRNA-synt_1g"/>
    <property type="match status" value="1"/>
</dbReference>
<evidence type="ECO:0000256" key="6">
    <source>
        <dbReference type="ARBA" id="ARBA00022555"/>
    </source>
</evidence>
<dbReference type="CDD" id="cd02800">
    <property type="entry name" value="tRNA_bind_EcMetRS_like"/>
    <property type="match status" value="1"/>
</dbReference>
<comment type="similarity">
    <text evidence="3 16">Belongs to the class-I aminoacyl-tRNA synthetase family. MetG type 1 subfamily.</text>
</comment>
<evidence type="ECO:0000256" key="7">
    <source>
        <dbReference type="ARBA" id="ARBA00022598"/>
    </source>
</evidence>
<evidence type="ECO:0000313" key="19">
    <source>
        <dbReference type="EMBL" id="GAA0704438.1"/>
    </source>
</evidence>
<feature type="binding site" evidence="16">
    <location>
        <position position="159"/>
    </location>
    <ligand>
        <name>Zn(2+)</name>
        <dbReference type="ChEBI" id="CHEBI:29105"/>
    </ligand>
</feature>
<feature type="domain" description="TRNA-binding" evidence="18">
    <location>
        <begin position="614"/>
        <end position="717"/>
    </location>
</feature>
<feature type="binding site" evidence="16">
    <location>
        <position position="162"/>
    </location>
    <ligand>
        <name>Zn(2+)</name>
        <dbReference type="ChEBI" id="CHEBI:29105"/>
    </ligand>
</feature>
<keyword evidence="7 16" id="KW-0436">Ligase</keyword>
<dbReference type="PRINTS" id="PR01041">
    <property type="entry name" value="TRNASYNTHMET"/>
</dbReference>
<feature type="binding site" evidence="16">
    <location>
        <position position="345"/>
    </location>
    <ligand>
        <name>ATP</name>
        <dbReference type="ChEBI" id="CHEBI:30616"/>
    </ligand>
</feature>
<keyword evidence="12 16" id="KW-0694">RNA-binding</keyword>
<feature type="short sequence motif" description="'KMSKS' region" evidence="16">
    <location>
        <begin position="342"/>
        <end position="346"/>
    </location>
</feature>
<dbReference type="RefSeq" id="WP_343786095.1">
    <property type="nucleotide sequence ID" value="NZ_BAAAEU010000001.1"/>
</dbReference>
<keyword evidence="8 16" id="KW-0479">Metal-binding</keyword>
<dbReference type="InterPro" id="IPR033911">
    <property type="entry name" value="MetRS_core"/>
</dbReference>
<dbReference type="EMBL" id="BAAAEU010000001">
    <property type="protein sequence ID" value="GAA0704438.1"/>
    <property type="molecule type" value="Genomic_DNA"/>
</dbReference>
<dbReference type="InterPro" id="IPR004495">
    <property type="entry name" value="Met-tRNA-synth_bsu_C"/>
</dbReference>
<keyword evidence="6 16" id="KW-0820">tRNA-binding</keyword>
<dbReference type="PANTHER" id="PTHR45765">
    <property type="entry name" value="METHIONINE--TRNA LIGASE"/>
    <property type="match status" value="1"/>
</dbReference>
<dbReference type="InterPro" id="IPR012340">
    <property type="entry name" value="NA-bd_OB-fold"/>
</dbReference>
<dbReference type="HAMAP" id="MF_00098">
    <property type="entry name" value="Met_tRNA_synth_type1"/>
    <property type="match status" value="1"/>
</dbReference>
<dbReference type="InterPro" id="IPR015413">
    <property type="entry name" value="Methionyl/Leucyl_tRNA_Synth"/>
</dbReference>
<dbReference type="PROSITE" id="PS50886">
    <property type="entry name" value="TRBD"/>
    <property type="match status" value="1"/>
</dbReference>
<evidence type="ECO:0000256" key="13">
    <source>
        <dbReference type="ARBA" id="ARBA00022917"/>
    </source>
</evidence>